<evidence type="ECO:0000313" key="1">
    <source>
        <dbReference type="EMBL" id="MBL0767016.1"/>
    </source>
</evidence>
<comment type="caution">
    <text evidence="1">The sequence shown here is derived from an EMBL/GenBank/DDBJ whole genome shotgun (WGS) entry which is preliminary data.</text>
</comment>
<dbReference type="Proteomes" id="UP000642920">
    <property type="component" value="Unassembled WGS sequence"/>
</dbReference>
<keyword evidence="2" id="KW-1185">Reference proteome</keyword>
<evidence type="ECO:0000313" key="2">
    <source>
        <dbReference type="Proteomes" id="UP000642920"/>
    </source>
</evidence>
<dbReference type="RefSeq" id="WP_201924238.1">
    <property type="nucleotide sequence ID" value="NZ_JAERQG010000005.1"/>
</dbReference>
<reference evidence="1" key="1">
    <citation type="submission" date="2021-01" db="EMBL/GenBank/DDBJ databases">
        <title>Marivirga sp. nov., isolated from intertidal surface sediments.</title>
        <authorList>
            <person name="Zhang M."/>
        </authorList>
    </citation>
    <scope>NUCLEOTIDE SEQUENCE</scope>
    <source>
        <strain evidence="1">SM1354</strain>
    </source>
</reference>
<dbReference type="PROSITE" id="PS51257">
    <property type="entry name" value="PROKAR_LIPOPROTEIN"/>
    <property type="match status" value="1"/>
</dbReference>
<name>A0A937DL88_9BACT</name>
<dbReference type="Pfam" id="PF13852">
    <property type="entry name" value="DUF4197"/>
    <property type="match status" value="2"/>
</dbReference>
<protein>
    <submittedName>
        <fullName evidence="1">DUF4197 domain-containing protein</fullName>
    </submittedName>
</protein>
<sequence length="279" mass="30413">MKKLLFISLVFVSISSCELLEDATENTQNIDIAEGLKEALRVGTDTATSKLAVVDGYLKDQAVKILLPDELEQQIQEFKSFQINIFGFGSVSGEQIYNTGFPAFGINSLASKEDELITGINRAAEEAAKEAGPIFFDAIRGITITDAENILYGSDSAATTFLVDRTYSSLFDTFEPKVDVAVNSVQINGQSIEALYASYVADYNEILNVSVPTGLTNFSSIGELAGLNTISQPDISAFATEKGLDGLFLKVQEEEKNIREDPFARVTQILEDVFSLLDQ</sequence>
<proteinExistence type="predicted"/>
<gene>
    <name evidence="1" type="ORF">JKP34_17255</name>
</gene>
<dbReference type="InterPro" id="IPR025245">
    <property type="entry name" value="DUF4197"/>
</dbReference>
<organism evidence="1 2">
    <name type="scientific">Marivirga atlantica</name>
    <dbReference type="NCBI Taxonomy" id="1548457"/>
    <lineage>
        <taxon>Bacteria</taxon>
        <taxon>Pseudomonadati</taxon>
        <taxon>Bacteroidota</taxon>
        <taxon>Cytophagia</taxon>
        <taxon>Cytophagales</taxon>
        <taxon>Marivirgaceae</taxon>
        <taxon>Marivirga</taxon>
    </lineage>
</organism>
<dbReference type="AlphaFoldDB" id="A0A937DL88"/>
<accession>A0A937DL88</accession>
<dbReference type="EMBL" id="JAERQG010000005">
    <property type="protein sequence ID" value="MBL0767016.1"/>
    <property type="molecule type" value="Genomic_DNA"/>
</dbReference>